<proteinExistence type="predicted"/>
<gene>
    <name evidence="2" type="ORF">DXC17_14290</name>
</gene>
<name>A0A3E4W0U1_9BACT</name>
<feature type="region of interest" description="Disordered" evidence="1">
    <location>
        <begin position="183"/>
        <end position="208"/>
    </location>
</feature>
<feature type="compositionally biased region" description="Basic and acidic residues" evidence="1">
    <location>
        <begin position="197"/>
        <end position="208"/>
    </location>
</feature>
<dbReference type="Pfam" id="PF19509">
    <property type="entry name" value="DUF6043"/>
    <property type="match status" value="1"/>
</dbReference>
<evidence type="ECO:0000313" key="3">
    <source>
        <dbReference type="Proteomes" id="UP000260780"/>
    </source>
</evidence>
<dbReference type="Proteomes" id="UP000260780">
    <property type="component" value="Unassembled WGS sequence"/>
</dbReference>
<dbReference type="RefSeq" id="WP_117748385.1">
    <property type="nucleotide sequence ID" value="NZ_QSTF01000049.1"/>
</dbReference>
<evidence type="ECO:0000313" key="2">
    <source>
        <dbReference type="EMBL" id="RGM35809.1"/>
    </source>
</evidence>
<dbReference type="AlphaFoldDB" id="A0A3E4W0U1"/>
<comment type="caution">
    <text evidence="2">The sequence shown here is derived from an EMBL/GenBank/DDBJ whole genome shotgun (WGS) entry which is preliminary data.</text>
</comment>
<dbReference type="InterPro" id="IPR046106">
    <property type="entry name" value="DUF6043"/>
</dbReference>
<sequence>MGQQEYDNFKRLIKEWLDSHPNEYADFVEEMNDKKFKGFFKVFNVATRLVPKYRQVADKRISDERNPDFEKLENILLESNLAEKIVSEFHNPNKRSIVPAMLAWLYYGRSYECMVEQGEELTKRKDIGKLYKWLVSCMVKFIIRKSISTGMRTKEDWLNFRKQQKAIEENTLIEWSIEDEEENHIEKNDDTQTEEATPEKTPKTAGRKADTRTLPELLIENQDVFIEKIGARLKTKSTDTDIARLYIALVEYRFMRQCPMKTFRNALQNQFEELKIVQERGIQKAYSHLISPYGTSKKLMKDIGEDRIAIDELKAYLSN</sequence>
<evidence type="ECO:0000256" key="1">
    <source>
        <dbReference type="SAM" id="MobiDB-lite"/>
    </source>
</evidence>
<organism evidence="2 3">
    <name type="scientific">Phocaeicola plebeius</name>
    <dbReference type="NCBI Taxonomy" id="310297"/>
    <lineage>
        <taxon>Bacteria</taxon>
        <taxon>Pseudomonadati</taxon>
        <taxon>Bacteroidota</taxon>
        <taxon>Bacteroidia</taxon>
        <taxon>Bacteroidales</taxon>
        <taxon>Bacteroidaceae</taxon>
        <taxon>Phocaeicola</taxon>
    </lineage>
</organism>
<dbReference type="EMBL" id="QSTF01000049">
    <property type="protein sequence ID" value="RGM35809.1"/>
    <property type="molecule type" value="Genomic_DNA"/>
</dbReference>
<accession>A0A3E4W0U1</accession>
<protein>
    <submittedName>
        <fullName evidence="2">Uncharacterized protein</fullName>
    </submittedName>
</protein>
<reference evidence="2 3" key="1">
    <citation type="submission" date="2018-08" db="EMBL/GenBank/DDBJ databases">
        <title>A genome reference for cultivated species of the human gut microbiota.</title>
        <authorList>
            <person name="Zou Y."/>
            <person name="Xue W."/>
            <person name="Luo G."/>
        </authorList>
    </citation>
    <scope>NUCLEOTIDE SEQUENCE [LARGE SCALE GENOMIC DNA]</scope>
    <source>
        <strain evidence="2 3">OM08-14</strain>
    </source>
</reference>